<evidence type="ECO:0000313" key="4">
    <source>
        <dbReference type="Proteomes" id="UP001194468"/>
    </source>
</evidence>
<dbReference type="AlphaFoldDB" id="A0AAD4C5K4"/>
<feature type="signal peptide" evidence="2">
    <location>
        <begin position="1"/>
        <end position="19"/>
    </location>
</feature>
<evidence type="ECO:0000256" key="1">
    <source>
        <dbReference type="SAM" id="MobiDB-lite"/>
    </source>
</evidence>
<comment type="caution">
    <text evidence="3">The sequence shown here is derived from an EMBL/GenBank/DDBJ whole genome shotgun (WGS) entry which is preliminary data.</text>
</comment>
<dbReference type="EMBL" id="WHUW01000003">
    <property type="protein sequence ID" value="KAF8449512.1"/>
    <property type="molecule type" value="Genomic_DNA"/>
</dbReference>
<proteinExistence type="predicted"/>
<protein>
    <submittedName>
        <fullName evidence="3">Uncharacterized protein</fullName>
    </submittedName>
</protein>
<gene>
    <name evidence="3" type="ORF">L210DRAFT_3641105</name>
</gene>
<keyword evidence="4" id="KW-1185">Reference proteome</keyword>
<dbReference type="Proteomes" id="UP001194468">
    <property type="component" value="Unassembled WGS sequence"/>
</dbReference>
<evidence type="ECO:0000313" key="3">
    <source>
        <dbReference type="EMBL" id="KAF8449512.1"/>
    </source>
</evidence>
<accession>A0AAD4C5K4</accession>
<keyword evidence="2" id="KW-0732">Signal</keyword>
<feature type="region of interest" description="Disordered" evidence="1">
    <location>
        <begin position="40"/>
        <end position="72"/>
    </location>
</feature>
<evidence type="ECO:0000256" key="2">
    <source>
        <dbReference type="SAM" id="SignalP"/>
    </source>
</evidence>
<reference evidence="3" key="2">
    <citation type="journal article" date="2020" name="Nat. Commun.">
        <title>Large-scale genome sequencing of mycorrhizal fungi provides insights into the early evolution of symbiotic traits.</title>
        <authorList>
            <person name="Miyauchi S."/>
            <person name="Kiss E."/>
            <person name="Kuo A."/>
            <person name="Drula E."/>
            <person name="Kohler A."/>
            <person name="Sanchez-Garcia M."/>
            <person name="Morin E."/>
            <person name="Andreopoulos B."/>
            <person name="Barry K.W."/>
            <person name="Bonito G."/>
            <person name="Buee M."/>
            <person name="Carver A."/>
            <person name="Chen C."/>
            <person name="Cichocki N."/>
            <person name="Clum A."/>
            <person name="Culley D."/>
            <person name="Crous P.W."/>
            <person name="Fauchery L."/>
            <person name="Girlanda M."/>
            <person name="Hayes R.D."/>
            <person name="Keri Z."/>
            <person name="LaButti K."/>
            <person name="Lipzen A."/>
            <person name="Lombard V."/>
            <person name="Magnuson J."/>
            <person name="Maillard F."/>
            <person name="Murat C."/>
            <person name="Nolan M."/>
            <person name="Ohm R.A."/>
            <person name="Pangilinan J."/>
            <person name="Pereira M.F."/>
            <person name="Perotto S."/>
            <person name="Peter M."/>
            <person name="Pfister S."/>
            <person name="Riley R."/>
            <person name="Sitrit Y."/>
            <person name="Stielow J.B."/>
            <person name="Szollosi G."/>
            <person name="Zifcakova L."/>
            <person name="Stursova M."/>
            <person name="Spatafora J.W."/>
            <person name="Tedersoo L."/>
            <person name="Vaario L.M."/>
            <person name="Yamada A."/>
            <person name="Yan M."/>
            <person name="Wang P."/>
            <person name="Xu J."/>
            <person name="Bruns T."/>
            <person name="Baldrian P."/>
            <person name="Vilgalys R."/>
            <person name="Dunand C."/>
            <person name="Henrissat B."/>
            <person name="Grigoriev I.V."/>
            <person name="Hibbett D."/>
            <person name="Nagy L.G."/>
            <person name="Martin F.M."/>
        </authorList>
    </citation>
    <scope>NUCLEOTIDE SEQUENCE</scope>
    <source>
        <strain evidence="3">BED1</strain>
    </source>
</reference>
<name>A0AAD4C5K4_BOLED</name>
<feature type="chain" id="PRO_5042138646" evidence="2">
    <location>
        <begin position="20"/>
        <end position="97"/>
    </location>
</feature>
<reference evidence="3" key="1">
    <citation type="submission" date="2019-10" db="EMBL/GenBank/DDBJ databases">
        <authorList>
            <consortium name="DOE Joint Genome Institute"/>
            <person name="Kuo A."/>
            <person name="Miyauchi S."/>
            <person name="Kiss E."/>
            <person name="Drula E."/>
            <person name="Kohler A."/>
            <person name="Sanchez-Garcia M."/>
            <person name="Andreopoulos B."/>
            <person name="Barry K.W."/>
            <person name="Bonito G."/>
            <person name="Buee M."/>
            <person name="Carver A."/>
            <person name="Chen C."/>
            <person name="Cichocki N."/>
            <person name="Clum A."/>
            <person name="Culley D."/>
            <person name="Crous P.W."/>
            <person name="Fauchery L."/>
            <person name="Girlanda M."/>
            <person name="Hayes R."/>
            <person name="Keri Z."/>
            <person name="LaButti K."/>
            <person name="Lipzen A."/>
            <person name="Lombard V."/>
            <person name="Magnuson J."/>
            <person name="Maillard F."/>
            <person name="Morin E."/>
            <person name="Murat C."/>
            <person name="Nolan M."/>
            <person name="Ohm R."/>
            <person name="Pangilinan J."/>
            <person name="Pereira M."/>
            <person name="Perotto S."/>
            <person name="Peter M."/>
            <person name="Riley R."/>
            <person name="Sitrit Y."/>
            <person name="Stielow B."/>
            <person name="Szollosi G."/>
            <person name="Zifcakova L."/>
            <person name="Stursova M."/>
            <person name="Spatafora J.W."/>
            <person name="Tedersoo L."/>
            <person name="Vaario L.-M."/>
            <person name="Yamada A."/>
            <person name="Yan M."/>
            <person name="Wang P."/>
            <person name="Xu J."/>
            <person name="Bruns T."/>
            <person name="Baldrian P."/>
            <person name="Vilgalys R."/>
            <person name="Henrissat B."/>
            <person name="Grigoriev I.V."/>
            <person name="Hibbett D."/>
            <person name="Nagy L.G."/>
            <person name="Martin F.M."/>
        </authorList>
    </citation>
    <scope>NUCLEOTIDE SEQUENCE</scope>
    <source>
        <strain evidence="3">BED1</strain>
    </source>
</reference>
<feature type="compositionally biased region" description="Polar residues" evidence="1">
    <location>
        <begin position="55"/>
        <end position="67"/>
    </location>
</feature>
<organism evidence="3 4">
    <name type="scientific">Boletus edulis BED1</name>
    <dbReference type="NCBI Taxonomy" id="1328754"/>
    <lineage>
        <taxon>Eukaryota</taxon>
        <taxon>Fungi</taxon>
        <taxon>Dikarya</taxon>
        <taxon>Basidiomycota</taxon>
        <taxon>Agaricomycotina</taxon>
        <taxon>Agaricomycetes</taxon>
        <taxon>Agaricomycetidae</taxon>
        <taxon>Boletales</taxon>
        <taxon>Boletineae</taxon>
        <taxon>Boletaceae</taxon>
        <taxon>Boletoideae</taxon>
        <taxon>Boletus</taxon>
    </lineage>
</organism>
<sequence length="97" mass="9859">MRISYSFVSFVLYLGFAAAAVIPVHRDGAVVNVVQDHVDKDNGGIVGRDNPISPTPNGSGTTSNDPGSTGEMDALAAALSQLVSEVGGMEQGVGNSP</sequence>